<keyword evidence="2" id="KW-1185">Reference proteome</keyword>
<evidence type="ECO:0008006" key="3">
    <source>
        <dbReference type="Google" id="ProtNLM"/>
    </source>
</evidence>
<evidence type="ECO:0000313" key="1">
    <source>
        <dbReference type="EMBL" id="MDU0371512.1"/>
    </source>
</evidence>
<evidence type="ECO:0000313" key="2">
    <source>
        <dbReference type="Proteomes" id="UP001250698"/>
    </source>
</evidence>
<organism evidence="1 2">
    <name type="scientific">Hymenobacter endophyticus</name>
    <dbReference type="NCBI Taxonomy" id="3076335"/>
    <lineage>
        <taxon>Bacteria</taxon>
        <taxon>Pseudomonadati</taxon>
        <taxon>Bacteroidota</taxon>
        <taxon>Cytophagia</taxon>
        <taxon>Cytophagales</taxon>
        <taxon>Hymenobacteraceae</taxon>
        <taxon>Hymenobacter</taxon>
    </lineage>
</organism>
<name>A0ABU3TJG9_9BACT</name>
<comment type="caution">
    <text evidence="1">The sequence shown here is derived from an EMBL/GenBank/DDBJ whole genome shotgun (WGS) entry which is preliminary data.</text>
</comment>
<sequence>MPAYFGKYLFLTALILLVLGAASDIFCQVAAQKYVPGRIAAIETDAQVLELIRPFGWEFEEVVLGDSAVLAYRPYRSTRFAVRGAQTWFKADFDHNGLPDLLVLARRKDIPFVFCVLDMGTKFQVARNFANGVRRRQPVARVVVRNGQDLLEYADFTRWRGRGGKLVDRRTSLLSFVAGGFVEYNPRPVPCHIRQLTYESFNAYHQTVRTRIAVKGDSIQFWEQRTDRYDSTQNSQAQRQKPLTPAQREQLVQLLSYINYSALRNNYGSVHVNHTNHVELTVENEHGEKKSIDDLNGYGTMGLRRLYALLHELARP</sequence>
<proteinExistence type="predicted"/>
<reference evidence="1 2" key="1">
    <citation type="submission" date="2023-10" db="EMBL/GenBank/DDBJ databases">
        <title>Hymenobacter endophyticus sp. nov., an isolate from the leaf tissues of wheat.</title>
        <authorList>
            <person name="Dai Y."/>
        </authorList>
    </citation>
    <scope>NUCLEOTIDE SEQUENCE [LARGE SCALE GENOMIC DNA]</scope>
    <source>
        <strain evidence="1 2">ZK17L-C2</strain>
    </source>
</reference>
<gene>
    <name evidence="1" type="ORF">ROI90_13975</name>
</gene>
<dbReference type="EMBL" id="JAWDJT010000009">
    <property type="protein sequence ID" value="MDU0371512.1"/>
    <property type="molecule type" value="Genomic_DNA"/>
</dbReference>
<dbReference type="Proteomes" id="UP001250698">
    <property type="component" value="Unassembled WGS sequence"/>
</dbReference>
<accession>A0ABU3TJG9</accession>
<protein>
    <recommendedName>
        <fullName evidence="3">VCBS repeat-containing protein</fullName>
    </recommendedName>
</protein>
<dbReference type="RefSeq" id="WP_315998974.1">
    <property type="nucleotide sequence ID" value="NZ_JAWDJT010000009.1"/>
</dbReference>